<dbReference type="GO" id="GO:0004519">
    <property type="term" value="F:endonuclease activity"/>
    <property type="evidence" value="ECO:0007669"/>
    <property type="project" value="UniProtKB-KW"/>
</dbReference>
<accession>A0A8S0S0Y9</accession>
<dbReference type="CDD" id="cd08824">
    <property type="entry name" value="LOTUS"/>
    <property type="match status" value="1"/>
</dbReference>
<dbReference type="Pfam" id="PF12872">
    <property type="entry name" value="OST-HTH"/>
    <property type="match status" value="1"/>
</dbReference>
<dbReference type="OrthoDB" id="549353at2759"/>
<feature type="domain" description="HTH OST-type" evidence="1">
    <location>
        <begin position="196"/>
        <end position="270"/>
    </location>
</feature>
<dbReference type="Pfam" id="PF01936">
    <property type="entry name" value="NYN"/>
    <property type="match status" value="1"/>
</dbReference>
<sequence length="280" mass="31128">MGPIAIFWDIENCAVPKYVRPKDIAGNVRKSLQAHLKINGSVVTFSAYGDFSAIFERVKEGCHTTGIKLVDVPNGRKDADDKAILVDMFLFALDNREPCSIMLISGAIDFAPALHILGQRGYTIIIVIPFGVNVSSSLKNAGKYVWDWRSMAHGEGFEHGDKRVTPHSSEKEKAMCTLGASSEHKELTSHVQPPRGVSDLKGQIVRLLELSGGSLSLFKLHRAYDKMYGRSLRVSEYGVSKLSKLLGWMDDVIIIEGKDRDEFVYLRSSRRKGTKARSSR</sequence>
<keyword evidence="2" id="KW-0540">Nuclease</keyword>
<dbReference type="InterPro" id="IPR025605">
    <property type="entry name" value="OST-HTH/LOTUS_dom"/>
</dbReference>
<organism evidence="2 3">
    <name type="scientific">Olea europaea subsp. europaea</name>
    <dbReference type="NCBI Taxonomy" id="158383"/>
    <lineage>
        <taxon>Eukaryota</taxon>
        <taxon>Viridiplantae</taxon>
        <taxon>Streptophyta</taxon>
        <taxon>Embryophyta</taxon>
        <taxon>Tracheophyta</taxon>
        <taxon>Spermatophyta</taxon>
        <taxon>Magnoliopsida</taxon>
        <taxon>eudicotyledons</taxon>
        <taxon>Gunneridae</taxon>
        <taxon>Pentapetalae</taxon>
        <taxon>asterids</taxon>
        <taxon>lamiids</taxon>
        <taxon>Lamiales</taxon>
        <taxon>Oleaceae</taxon>
        <taxon>Oleeae</taxon>
        <taxon>Olea</taxon>
    </lineage>
</organism>
<dbReference type="InterPro" id="IPR024768">
    <property type="entry name" value="Marf1"/>
</dbReference>
<dbReference type="GO" id="GO:0005777">
    <property type="term" value="C:peroxisome"/>
    <property type="evidence" value="ECO:0007669"/>
    <property type="project" value="InterPro"/>
</dbReference>
<dbReference type="GO" id="GO:0016787">
    <property type="term" value="F:hydrolase activity"/>
    <property type="evidence" value="ECO:0007669"/>
    <property type="project" value="UniProtKB-KW"/>
</dbReference>
<dbReference type="GO" id="GO:0010468">
    <property type="term" value="P:regulation of gene expression"/>
    <property type="evidence" value="ECO:0007669"/>
    <property type="project" value="InterPro"/>
</dbReference>
<gene>
    <name evidence="2" type="ORF">OLEA9_A113026</name>
</gene>
<proteinExistence type="predicted"/>
<protein>
    <submittedName>
        <fullName evidence="2">Endonuclease or glycosyl hydrolase</fullName>
    </submittedName>
</protein>
<evidence type="ECO:0000313" key="2">
    <source>
        <dbReference type="EMBL" id="CAA2985213.1"/>
    </source>
</evidence>
<dbReference type="PANTHER" id="PTHR14379:SF82">
    <property type="entry name" value="OS08G0230500 PROTEIN"/>
    <property type="match status" value="1"/>
</dbReference>
<keyword evidence="3" id="KW-1185">Reference proteome</keyword>
<evidence type="ECO:0000259" key="1">
    <source>
        <dbReference type="PROSITE" id="PS51644"/>
    </source>
</evidence>
<dbReference type="Proteomes" id="UP000594638">
    <property type="component" value="Unassembled WGS sequence"/>
</dbReference>
<dbReference type="Gramene" id="OE9A113026T1">
    <property type="protein sequence ID" value="OE9A113026C1"/>
    <property type="gene ID" value="OE9A113026"/>
</dbReference>
<dbReference type="AlphaFoldDB" id="A0A8S0S0Y9"/>
<dbReference type="InterPro" id="IPR021139">
    <property type="entry name" value="NYN"/>
</dbReference>
<dbReference type="InterPro" id="IPR041966">
    <property type="entry name" value="LOTUS-like"/>
</dbReference>
<reference evidence="2 3" key="1">
    <citation type="submission" date="2019-12" db="EMBL/GenBank/DDBJ databases">
        <authorList>
            <person name="Alioto T."/>
            <person name="Alioto T."/>
            <person name="Gomez Garrido J."/>
        </authorList>
    </citation>
    <scope>NUCLEOTIDE SEQUENCE [LARGE SCALE GENOMIC DNA]</scope>
</reference>
<name>A0A8S0S0Y9_OLEEU</name>
<dbReference type="Gramene" id="OE9A113026T3">
    <property type="protein sequence ID" value="OE9A113026C3"/>
    <property type="gene ID" value="OE9A113026"/>
</dbReference>
<dbReference type="PROSITE" id="PS51644">
    <property type="entry name" value="HTH_OST"/>
    <property type="match status" value="1"/>
</dbReference>
<dbReference type="GO" id="GO:0004540">
    <property type="term" value="F:RNA nuclease activity"/>
    <property type="evidence" value="ECO:0007669"/>
    <property type="project" value="InterPro"/>
</dbReference>
<dbReference type="Gene3D" id="3.40.50.1010">
    <property type="entry name" value="5'-nuclease"/>
    <property type="match status" value="1"/>
</dbReference>
<dbReference type="EMBL" id="CACTIH010003796">
    <property type="protein sequence ID" value="CAA2985213.1"/>
    <property type="molecule type" value="Genomic_DNA"/>
</dbReference>
<dbReference type="PANTHER" id="PTHR14379">
    <property type="entry name" value="LIMKAIN B LKAP"/>
    <property type="match status" value="1"/>
</dbReference>
<dbReference type="Gene3D" id="3.30.420.610">
    <property type="entry name" value="LOTUS domain-like"/>
    <property type="match status" value="1"/>
</dbReference>
<evidence type="ECO:0000313" key="3">
    <source>
        <dbReference type="Proteomes" id="UP000594638"/>
    </source>
</evidence>
<keyword evidence="2" id="KW-0255">Endonuclease</keyword>
<comment type="caution">
    <text evidence="2">The sequence shown here is derived from an EMBL/GenBank/DDBJ whole genome shotgun (WGS) entry which is preliminary data.</text>
</comment>
<keyword evidence="2" id="KW-0378">Hydrolase</keyword>
<dbReference type="CDD" id="cd10910">
    <property type="entry name" value="PIN_limkain_b1_N_like"/>
    <property type="match status" value="1"/>
</dbReference>